<dbReference type="GO" id="GO:0008173">
    <property type="term" value="F:RNA methyltransferase activity"/>
    <property type="evidence" value="ECO:0007669"/>
    <property type="project" value="InterPro"/>
</dbReference>
<comment type="caution">
    <text evidence="4">The sequence shown here is derived from an EMBL/GenBank/DDBJ whole genome shotgun (WGS) entry which is preliminary data.</text>
</comment>
<dbReference type="SUPFAM" id="SSF75217">
    <property type="entry name" value="alpha/beta knot"/>
    <property type="match status" value="1"/>
</dbReference>
<dbReference type="PANTHER" id="PTHR43191">
    <property type="entry name" value="RRNA METHYLTRANSFERASE 3"/>
    <property type="match status" value="1"/>
</dbReference>
<keyword evidence="1 4" id="KW-0489">Methyltransferase</keyword>
<dbReference type="AlphaFoldDB" id="A0A4U1B4H1"/>
<name>A0A4U1B4H1_9GAMM</name>
<dbReference type="PANTHER" id="PTHR43191:SF2">
    <property type="entry name" value="RRNA METHYLTRANSFERASE 3, MITOCHONDRIAL"/>
    <property type="match status" value="1"/>
</dbReference>
<dbReference type="GO" id="GO:0003723">
    <property type="term" value="F:RNA binding"/>
    <property type="evidence" value="ECO:0007669"/>
    <property type="project" value="InterPro"/>
</dbReference>
<dbReference type="Gene3D" id="3.40.1280.10">
    <property type="match status" value="1"/>
</dbReference>
<proteinExistence type="predicted"/>
<evidence type="ECO:0000256" key="2">
    <source>
        <dbReference type="ARBA" id="ARBA00022679"/>
    </source>
</evidence>
<protein>
    <submittedName>
        <fullName evidence="4">RNA methyltransferase</fullName>
    </submittedName>
</protein>
<dbReference type="GO" id="GO:0032259">
    <property type="term" value="P:methylation"/>
    <property type="evidence" value="ECO:0007669"/>
    <property type="project" value="UniProtKB-KW"/>
</dbReference>
<dbReference type="CDD" id="cd18098">
    <property type="entry name" value="SpoU-like"/>
    <property type="match status" value="1"/>
</dbReference>
<sequence length="153" mass="17466">MARLKQTYPQDGFFGIGIVNQKDPENIGTLWRSAYILGASFIFTLGHKYKKQTSDVVNAWQKIPLFHYQDIDDLIEHLPYDTQLVGVELEQSAIDIADFKHPHRCVYLLGNEQSGLTRDVMKKCHRLLKLPGNYSLNVSVAGSIVLYDRINKT</sequence>
<dbReference type="InterPro" id="IPR051259">
    <property type="entry name" value="rRNA_Methyltransferase"/>
</dbReference>
<dbReference type="RefSeq" id="WP_136735935.1">
    <property type="nucleotide sequence ID" value="NZ_SWDB01000022.1"/>
</dbReference>
<evidence type="ECO:0000256" key="1">
    <source>
        <dbReference type="ARBA" id="ARBA00022603"/>
    </source>
</evidence>
<feature type="domain" description="tRNA/rRNA methyltransferase SpoU type" evidence="3">
    <location>
        <begin position="18"/>
        <end position="147"/>
    </location>
</feature>
<evidence type="ECO:0000313" key="5">
    <source>
        <dbReference type="Proteomes" id="UP000307999"/>
    </source>
</evidence>
<evidence type="ECO:0000259" key="3">
    <source>
        <dbReference type="Pfam" id="PF00588"/>
    </source>
</evidence>
<dbReference type="Pfam" id="PF00588">
    <property type="entry name" value="SpoU_methylase"/>
    <property type="match status" value="1"/>
</dbReference>
<dbReference type="InterPro" id="IPR001537">
    <property type="entry name" value="SpoU_MeTrfase"/>
</dbReference>
<dbReference type="OrthoDB" id="4578643at2"/>
<reference evidence="4 5" key="1">
    <citation type="submission" date="2019-04" db="EMBL/GenBank/DDBJ databases">
        <title>Thalassotalea guangxiensis sp. nov., isolated from sediment of the coastal wetland.</title>
        <authorList>
            <person name="Zheng S."/>
            <person name="Zhang D."/>
        </authorList>
    </citation>
    <scope>NUCLEOTIDE SEQUENCE [LARGE SCALE GENOMIC DNA]</scope>
    <source>
        <strain evidence="4 5">ZS-4</strain>
    </source>
</reference>
<keyword evidence="5" id="KW-1185">Reference proteome</keyword>
<dbReference type="GO" id="GO:0006396">
    <property type="term" value="P:RNA processing"/>
    <property type="evidence" value="ECO:0007669"/>
    <property type="project" value="InterPro"/>
</dbReference>
<dbReference type="Proteomes" id="UP000307999">
    <property type="component" value="Unassembled WGS sequence"/>
</dbReference>
<organism evidence="4 5">
    <name type="scientific">Thalassotalea mangrovi</name>
    <dbReference type="NCBI Taxonomy" id="2572245"/>
    <lineage>
        <taxon>Bacteria</taxon>
        <taxon>Pseudomonadati</taxon>
        <taxon>Pseudomonadota</taxon>
        <taxon>Gammaproteobacteria</taxon>
        <taxon>Alteromonadales</taxon>
        <taxon>Colwelliaceae</taxon>
        <taxon>Thalassotalea</taxon>
    </lineage>
</organism>
<keyword evidence="2 4" id="KW-0808">Transferase</keyword>
<dbReference type="InterPro" id="IPR029026">
    <property type="entry name" value="tRNA_m1G_MTases_N"/>
</dbReference>
<gene>
    <name evidence="4" type="ORF">E8M12_09585</name>
</gene>
<dbReference type="EMBL" id="SWDB01000022">
    <property type="protein sequence ID" value="TKB45077.1"/>
    <property type="molecule type" value="Genomic_DNA"/>
</dbReference>
<accession>A0A4U1B4H1</accession>
<evidence type="ECO:0000313" key="4">
    <source>
        <dbReference type="EMBL" id="TKB45077.1"/>
    </source>
</evidence>
<dbReference type="InterPro" id="IPR029028">
    <property type="entry name" value="Alpha/beta_knot_MTases"/>
</dbReference>